<sequence length="662" mass="75230">MNTSQVYHWRRRDAYPDTSGNYSSRPPSHYRAASVDLYHTADDKPKTYEVISSPYSRDYSSRPPPIPQHQPTYRGIPFIQPYHSTPSTSTNRCRISGALPRSNSMSRLLYPDSSAPSSHYSTHYPTATSYNNQTNHSTYDNNNRYVYRPTSSSSSYRHEPLTTSKRLDSQLSESFTRLSTRSPTIYNGTANNGIYAFVRSSAEIRPRRQRQKEMEEVSNEGAFIKPKPRSRNRGLDSPDSTNLPNYLGQGRRGSSSNFEGNVNNMYSLRASTSSSSSGGEYSGTSPGPRLHGGHSSFNSALSSTSRSNTSGNAGLIGLVNLGNTCFMNSVLQCLSNTSELRLICLNDVYTSEINVNSTMKGNLFKAYTELMRQMWPSTGTSVGYISPQRFRSQIQRFAPRFVGNSQQDAQEFLRYLVQGLHEDVNRVTHRPPTEPPDYDKEDKMPVIKKAELYWQRYKLIDDSLISDLFMGQLMSTLECLKCGHQSTTFDPFWDLSLPIPPMNKVDIEDCFNHFTSNEILGGSEQPMNRQHGIMPTCSGCKLRQPCRKRFSIQRFPKILVIHFKRFSGDRSGSKISTFIDYPIEDLDLTQYASHCSSEMNARYQLYAVSNHIGDVFLGHYTACCRHPMLKSWYLFNDQIVKQIDPRDAVSAQAYVLFYHRIH</sequence>
<feature type="compositionally biased region" description="Low complexity" evidence="3">
    <location>
        <begin position="295"/>
        <end position="304"/>
    </location>
</feature>
<evidence type="ECO:0000313" key="5">
    <source>
        <dbReference type="EMBL" id="VUZ40307.1"/>
    </source>
</evidence>
<gene>
    <name evidence="5" type="ORF">WMSIL1_LOCUS1429</name>
</gene>
<dbReference type="AlphaFoldDB" id="A0A564XZ57"/>
<dbReference type="InterPro" id="IPR038765">
    <property type="entry name" value="Papain-like_cys_pep_sf"/>
</dbReference>
<feature type="compositionally biased region" description="Polar residues" evidence="3">
    <location>
        <begin position="252"/>
        <end position="270"/>
    </location>
</feature>
<dbReference type="PANTHER" id="PTHR21646">
    <property type="entry name" value="UBIQUITIN CARBOXYL-TERMINAL HYDROLASE"/>
    <property type="match status" value="1"/>
</dbReference>
<dbReference type="EMBL" id="CABIJS010000033">
    <property type="protein sequence ID" value="VUZ40307.1"/>
    <property type="molecule type" value="Genomic_DNA"/>
</dbReference>
<evidence type="ECO:0000256" key="2">
    <source>
        <dbReference type="RuleBase" id="RU366025"/>
    </source>
</evidence>
<evidence type="ECO:0000256" key="1">
    <source>
        <dbReference type="ARBA" id="ARBA00000707"/>
    </source>
</evidence>
<organism evidence="5 6">
    <name type="scientific">Hymenolepis diminuta</name>
    <name type="common">Rat tapeworm</name>
    <dbReference type="NCBI Taxonomy" id="6216"/>
    <lineage>
        <taxon>Eukaryota</taxon>
        <taxon>Metazoa</taxon>
        <taxon>Spiralia</taxon>
        <taxon>Lophotrochozoa</taxon>
        <taxon>Platyhelminthes</taxon>
        <taxon>Cestoda</taxon>
        <taxon>Eucestoda</taxon>
        <taxon>Cyclophyllidea</taxon>
        <taxon>Hymenolepididae</taxon>
        <taxon>Hymenolepis</taxon>
    </lineage>
</organism>
<dbReference type="PROSITE" id="PS00972">
    <property type="entry name" value="USP_1"/>
    <property type="match status" value="1"/>
</dbReference>
<dbReference type="GO" id="GO:0004843">
    <property type="term" value="F:cysteine-type deubiquitinase activity"/>
    <property type="evidence" value="ECO:0007669"/>
    <property type="project" value="UniProtKB-UniRule"/>
</dbReference>
<feature type="region of interest" description="Disordered" evidence="3">
    <location>
        <begin position="204"/>
        <end position="304"/>
    </location>
</feature>
<dbReference type="PANTHER" id="PTHR21646:SF23">
    <property type="entry name" value="UBIQUITIN CARBOXYL-TERMINAL HYDROLASE USP2"/>
    <property type="match status" value="1"/>
</dbReference>
<dbReference type="Gene3D" id="3.90.70.10">
    <property type="entry name" value="Cysteine proteinases"/>
    <property type="match status" value="1"/>
</dbReference>
<feature type="compositionally biased region" description="Basic and acidic residues" evidence="3">
    <location>
        <begin position="204"/>
        <end position="215"/>
    </location>
</feature>
<dbReference type="PROSITE" id="PS00973">
    <property type="entry name" value="USP_2"/>
    <property type="match status" value="1"/>
</dbReference>
<dbReference type="EC" id="3.4.19.12" evidence="2"/>
<keyword evidence="2" id="KW-0645">Protease</keyword>
<dbReference type="GO" id="GO:0016579">
    <property type="term" value="P:protein deubiquitination"/>
    <property type="evidence" value="ECO:0007669"/>
    <property type="project" value="InterPro"/>
</dbReference>
<keyword evidence="6" id="KW-1185">Reference proteome</keyword>
<dbReference type="SUPFAM" id="SSF54001">
    <property type="entry name" value="Cysteine proteinases"/>
    <property type="match status" value="1"/>
</dbReference>
<dbReference type="InterPro" id="IPR028889">
    <property type="entry name" value="USP"/>
</dbReference>
<dbReference type="PROSITE" id="PS50235">
    <property type="entry name" value="USP_3"/>
    <property type="match status" value="1"/>
</dbReference>
<dbReference type="InterPro" id="IPR050185">
    <property type="entry name" value="Ub_carboxyl-term_hydrolase"/>
</dbReference>
<feature type="compositionally biased region" description="Polar residues" evidence="3">
    <location>
        <begin position="114"/>
        <end position="155"/>
    </location>
</feature>
<evidence type="ECO:0000256" key="3">
    <source>
        <dbReference type="SAM" id="MobiDB-lite"/>
    </source>
</evidence>
<comment type="similarity">
    <text evidence="2">Belongs to the peptidase C19 family.</text>
</comment>
<evidence type="ECO:0000313" key="6">
    <source>
        <dbReference type="Proteomes" id="UP000321570"/>
    </source>
</evidence>
<feature type="compositionally biased region" description="Low complexity" evidence="3">
    <location>
        <begin position="271"/>
        <end position="288"/>
    </location>
</feature>
<feature type="compositionally biased region" description="Basic and acidic residues" evidence="3">
    <location>
        <begin position="156"/>
        <end position="168"/>
    </location>
</feature>
<accession>A0A564XZ57</accession>
<feature type="region of interest" description="Disordered" evidence="3">
    <location>
        <begin position="110"/>
        <end position="168"/>
    </location>
</feature>
<keyword evidence="2" id="KW-0833">Ubl conjugation pathway</keyword>
<comment type="catalytic activity">
    <reaction evidence="1 2">
        <text>Thiol-dependent hydrolysis of ester, thioester, amide, peptide and isopeptide bonds formed by the C-terminal Gly of ubiquitin (a 76-residue protein attached to proteins as an intracellular targeting signal).</text>
        <dbReference type="EC" id="3.4.19.12"/>
    </reaction>
</comment>
<protein>
    <recommendedName>
        <fullName evidence="2">Ubiquitin carboxyl-terminal hydrolase</fullName>
        <ecNumber evidence="2">3.4.19.12</ecNumber>
    </recommendedName>
</protein>
<dbReference type="InterPro" id="IPR018200">
    <property type="entry name" value="USP_CS"/>
</dbReference>
<reference evidence="5 6" key="1">
    <citation type="submission" date="2019-07" db="EMBL/GenBank/DDBJ databases">
        <authorList>
            <person name="Jastrzebski P J."/>
            <person name="Paukszto L."/>
            <person name="Jastrzebski P J."/>
        </authorList>
    </citation>
    <scope>NUCLEOTIDE SEQUENCE [LARGE SCALE GENOMIC DNA]</scope>
    <source>
        <strain evidence="5 6">WMS-il1</strain>
    </source>
</reference>
<dbReference type="InterPro" id="IPR001394">
    <property type="entry name" value="Peptidase_C19_UCH"/>
</dbReference>
<dbReference type="GO" id="GO:0006508">
    <property type="term" value="P:proteolysis"/>
    <property type="evidence" value="ECO:0007669"/>
    <property type="project" value="UniProtKB-KW"/>
</dbReference>
<dbReference type="Pfam" id="PF00443">
    <property type="entry name" value="UCH"/>
    <property type="match status" value="1"/>
</dbReference>
<evidence type="ECO:0000259" key="4">
    <source>
        <dbReference type="PROSITE" id="PS50235"/>
    </source>
</evidence>
<keyword evidence="2" id="KW-0788">Thiol protease</keyword>
<dbReference type="CDD" id="cd02674">
    <property type="entry name" value="Peptidase_C19R"/>
    <property type="match status" value="1"/>
</dbReference>
<dbReference type="Proteomes" id="UP000321570">
    <property type="component" value="Unassembled WGS sequence"/>
</dbReference>
<keyword evidence="2" id="KW-0378">Hydrolase</keyword>
<name>A0A564XZ57_HYMDI</name>
<proteinExistence type="inferred from homology"/>
<feature type="region of interest" description="Disordered" evidence="3">
    <location>
        <begin position="54"/>
        <end position="75"/>
    </location>
</feature>
<feature type="domain" description="USP" evidence="4">
    <location>
        <begin position="316"/>
        <end position="661"/>
    </location>
</feature>